<feature type="transmembrane region" description="Helical" evidence="1">
    <location>
        <begin position="12"/>
        <end position="30"/>
    </location>
</feature>
<keyword evidence="1" id="KW-1133">Transmembrane helix</keyword>
<reference evidence="2 3" key="1">
    <citation type="submission" date="2020-11" db="EMBL/GenBank/DDBJ databases">
        <authorList>
            <person name="Kim M.K."/>
        </authorList>
    </citation>
    <scope>NUCLEOTIDE SEQUENCE [LARGE SCALE GENOMIC DNA]</scope>
    <source>
        <strain evidence="2 3">BT290</strain>
    </source>
</reference>
<name>A0ABS0HVK6_9HYPH</name>
<evidence type="ECO:0000313" key="2">
    <source>
        <dbReference type="EMBL" id="MBF9197547.1"/>
    </source>
</evidence>
<dbReference type="RefSeq" id="WP_196264912.1">
    <property type="nucleotide sequence ID" value="NZ_JADQDN010000009.1"/>
</dbReference>
<keyword evidence="3" id="KW-1185">Reference proteome</keyword>
<protein>
    <recommendedName>
        <fullName evidence="4">Polysaccharide lyase-like protein</fullName>
    </recommendedName>
</protein>
<evidence type="ECO:0000256" key="1">
    <source>
        <dbReference type="SAM" id="Phobius"/>
    </source>
</evidence>
<organism evidence="2 3">
    <name type="scientific">Microvirga terrestris</name>
    <dbReference type="NCBI Taxonomy" id="2791024"/>
    <lineage>
        <taxon>Bacteria</taxon>
        <taxon>Pseudomonadati</taxon>
        <taxon>Pseudomonadota</taxon>
        <taxon>Alphaproteobacteria</taxon>
        <taxon>Hyphomicrobiales</taxon>
        <taxon>Methylobacteriaceae</taxon>
        <taxon>Microvirga</taxon>
    </lineage>
</organism>
<keyword evidence="1" id="KW-0812">Transmembrane</keyword>
<dbReference type="Proteomes" id="UP000611708">
    <property type="component" value="Unassembled WGS sequence"/>
</dbReference>
<evidence type="ECO:0000313" key="3">
    <source>
        <dbReference type="Proteomes" id="UP000611708"/>
    </source>
</evidence>
<proteinExistence type="predicted"/>
<gene>
    <name evidence="2" type="ORF">I2H36_16015</name>
</gene>
<keyword evidence="1" id="KW-0472">Membrane</keyword>
<dbReference type="EMBL" id="JADQDN010000009">
    <property type="protein sequence ID" value="MBF9197547.1"/>
    <property type="molecule type" value="Genomic_DNA"/>
</dbReference>
<dbReference type="Gene3D" id="2.60.120.200">
    <property type="match status" value="1"/>
</dbReference>
<comment type="caution">
    <text evidence="2">The sequence shown here is derived from an EMBL/GenBank/DDBJ whole genome shotgun (WGS) entry which is preliminary data.</text>
</comment>
<evidence type="ECO:0008006" key="4">
    <source>
        <dbReference type="Google" id="ProtNLM"/>
    </source>
</evidence>
<sequence>MTEVRQGPAWRWCSLGFAAILLTMVAVPMLEAREHYKFSEDFEVSKLTDLLREDKSRWTHYQNTFPQNKAEIVPEAAPSGGSALRFFAVPSTKKVSKSDIEREGFELRSGQELRIAALFFLPPNVDLKDLFLIDIECRECWPRDSIYPNQSPGVRLKLRDRDGSPSVERRKIGQPDMRNDLQESVVLPRGRWFNLEWRLRLSADENGSSEILIDNKRIYTGRGPTLPSSQSFEKWGIVLRDIMYDRFQIGITANSTPSPIELLIDDVSFQWE</sequence>
<accession>A0ABS0HVK6</accession>